<accession>A0AAD7BEI8</accession>
<name>A0AAD7BEI8_MYCRO</name>
<evidence type="ECO:0000313" key="3">
    <source>
        <dbReference type="Proteomes" id="UP001221757"/>
    </source>
</evidence>
<keyword evidence="3" id="KW-1185">Reference proteome</keyword>
<dbReference type="EMBL" id="JARKIE010000758">
    <property type="protein sequence ID" value="KAJ7618225.1"/>
    <property type="molecule type" value="Genomic_DNA"/>
</dbReference>
<feature type="signal peptide" evidence="1">
    <location>
        <begin position="1"/>
        <end position="21"/>
    </location>
</feature>
<protein>
    <submittedName>
        <fullName evidence="2">Uncharacterized protein</fullName>
    </submittedName>
</protein>
<keyword evidence="1" id="KW-0732">Signal</keyword>
<comment type="caution">
    <text evidence="2">The sequence shown here is derived from an EMBL/GenBank/DDBJ whole genome shotgun (WGS) entry which is preliminary data.</text>
</comment>
<organism evidence="2 3">
    <name type="scientific">Mycena rosella</name>
    <name type="common">Pink bonnet</name>
    <name type="synonym">Agaricus rosellus</name>
    <dbReference type="NCBI Taxonomy" id="1033263"/>
    <lineage>
        <taxon>Eukaryota</taxon>
        <taxon>Fungi</taxon>
        <taxon>Dikarya</taxon>
        <taxon>Basidiomycota</taxon>
        <taxon>Agaricomycotina</taxon>
        <taxon>Agaricomycetes</taxon>
        <taxon>Agaricomycetidae</taxon>
        <taxon>Agaricales</taxon>
        <taxon>Marasmiineae</taxon>
        <taxon>Mycenaceae</taxon>
        <taxon>Mycena</taxon>
    </lineage>
</organism>
<feature type="chain" id="PRO_5042252879" evidence="1">
    <location>
        <begin position="22"/>
        <end position="172"/>
    </location>
</feature>
<evidence type="ECO:0000256" key="1">
    <source>
        <dbReference type="SAM" id="SignalP"/>
    </source>
</evidence>
<sequence>MKLSLSVLVTLAIAAAAPAYASVVAGRDKGSGESVSTVKGVASNTTGLNRDSGDYTVDCYDSGYAADRAPVVAAIDTFCNQHAGTTLQPGQRIDAIPTYTTTNWAGRHYLVYLTLSVEAINGCTAVIPGDCWWMMRRPVDECDTSGENDKQASFTGGNVRDSCLKYRVDPNA</sequence>
<reference evidence="2" key="1">
    <citation type="submission" date="2023-03" db="EMBL/GenBank/DDBJ databases">
        <title>Massive genome expansion in bonnet fungi (Mycena s.s.) driven by repeated elements and novel gene families across ecological guilds.</title>
        <authorList>
            <consortium name="Lawrence Berkeley National Laboratory"/>
            <person name="Harder C.B."/>
            <person name="Miyauchi S."/>
            <person name="Viragh M."/>
            <person name="Kuo A."/>
            <person name="Thoen E."/>
            <person name="Andreopoulos B."/>
            <person name="Lu D."/>
            <person name="Skrede I."/>
            <person name="Drula E."/>
            <person name="Henrissat B."/>
            <person name="Morin E."/>
            <person name="Kohler A."/>
            <person name="Barry K."/>
            <person name="LaButti K."/>
            <person name="Morin E."/>
            <person name="Salamov A."/>
            <person name="Lipzen A."/>
            <person name="Mereny Z."/>
            <person name="Hegedus B."/>
            <person name="Baldrian P."/>
            <person name="Stursova M."/>
            <person name="Weitz H."/>
            <person name="Taylor A."/>
            <person name="Grigoriev I.V."/>
            <person name="Nagy L.G."/>
            <person name="Martin F."/>
            <person name="Kauserud H."/>
        </authorList>
    </citation>
    <scope>NUCLEOTIDE SEQUENCE</scope>
    <source>
        <strain evidence="2">CBHHK067</strain>
    </source>
</reference>
<evidence type="ECO:0000313" key="2">
    <source>
        <dbReference type="EMBL" id="KAJ7618225.1"/>
    </source>
</evidence>
<dbReference type="Proteomes" id="UP001221757">
    <property type="component" value="Unassembled WGS sequence"/>
</dbReference>
<dbReference type="AlphaFoldDB" id="A0AAD7BEI8"/>
<proteinExistence type="predicted"/>
<gene>
    <name evidence="2" type="ORF">B0H17DRAFT_1219982</name>
</gene>